<organism evidence="2 3">
    <name type="scientific">Liquidambar formosana</name>
    <name type="common">Formosan gum</name>
    <dbReference type="NCBI Taxonomy" id="63359"/>
    <lineage>
        <taxon>Eukaryota</taxon>
        <taxon>Viridiplantae</taxon>
        <taxon>Streptophyta</taxon>
        <taxon>Embryophyta</taxon>
        <taxon>Tracheophyta</taxon>
        <taxon>Spermatophyta</taxon>
        <taxon>Magnoliopsida</taxon>
        <taxon>eudicotyledons</taxon>
        <taxon>Gunneridae</taxon>
        <taxon>Pentapetalae</taxon>
        <taxon>Saxifragales</taxon>
        <taxon>Altingiaceae</taxon>
        <taxon>Liquidambar</taxon>
    </lineage>
</organism>
<sequence length="79" mass="9521">MGVLRRRPHRLSTCNRLRFSLNRRRLSPQSHRTRYKREREQEKGKWVRFRGASPDSEENRRAGIVAAHVQIQVWKVQSL</sequence>
<feature type="compositionally biased region" description="Basic residues" evidence="1">
    <location>
        <begin position="27"/>
        <end position="36"/>
    </location>
</feature>
<dbReference type="EMBL" id="JBBPBK010000003">
    <property type="protein sequence ID" value="KAK9288428.1"/>
    <property type="molecule type" value="Genomic_DNA"/>
</dbReference>
<evidence type="ECO:0000313" key="2">
    <source>
        <dbReference type="EMBL" id="KAK9288428.1"/>
    </source>
</evidence>
<evidence type="ECO:0000256" key="1">
    <source>
        <dbReference type="SAM" id="MobiDB-lite"/>
    </source>
</evidence>
<dbReference type="AlphaFoldDB" id="A0AAP0X738"/>
<evidence type="ECO:0000313" key="3">
    <source>
        <dbReference type="Proteomes" id="UP001415857"/>
    </source>
</evidence>
<protein>
    <submittedName>
        <fullName evidence="2">Uncharacterized protein</fullName>
    </submittedName>
</protein>
<gene>
    <name evidence="2" type="ORF">L1049_016885</name>
</gene>
<reference evidence="2 3" key="1">
    <citation type="journal article" date="2024" name="Plant J.">
        <title>Genome sequences and population genomics reveal climatic adaptation and genomic divergence between two closely related sweetgum species.</title>
        <authorList>
            <person name="Xu W.Q."/>
            <person name="Ren C.Q."/>
            <person name="Zhang X.Y."/>
            <person name="Comes H.P."/>
            <person name="Liu X.H."/>
            <person name="Li Y.G."/>
            <person name="Kettle C.J."/>
            <person name="Jalonen R."/>
            <person name="Gaisberger H."/>
            <person name="Ma Y.Z."/>
            <person name="Qiu Y.X."/>
        </authorList>
    </citation>
    <scope>NUCLEOTIDE SEQUENCE [LARGE SCALE GENOMIC DNA]</scope>
    <source>
        <strain evidence="2">Hangzhou</strain>
    </source>
</reference>
<keyword evidence="3" id="KW-1185">Reference proteome</keyword>
<dbReference type="Proteomes" id="UP001415857">
    <property type="component" value="Unassembled WGS sequence"/>
</dbReference>
<proteinExistence type="predicted"/>
<accession>A0AAP0X738</accession>
<name>A0AAP0X738_LIQFO</name>
<comment type="caution">
    <text evidence="2">The sequence shown here is derived from an EMBL/GenBank/DDBJ whole genome shotgun (WGS) entry which is preliminary data.</text>
</comment>
<feature type="region of interest" description="Disordered" evidence="1">
    <location>
        <begin position="27"/>
        <end position="58"/>
    </location>
</feature>